<dbReference type="InterPro" id="IPR043519">
    <property type="entry name" value="NT_sf"/>
</dbReference>
<keyword evidence="3" id="KW-0820">tRNA-binding</keyword>
<name>A0ABR9V0D3_9CHRO</name>
<dbReference type="PANTHER" id="PTHR47545:SF2">
    <property type="entry name" value="CC-ADDING TRNA NUCLEOTIDYLTRANSFERASE"/>
    <property type="match status" value="1"/>
</dbReference>
<dbReference type="RefSeq" id="WP_193799535.1">
    <property type="nucleotide sequence ID" value="NZ_JADEWC010000002.1"/>
</dbReference>
<comment type="cofactor">
    <cofactor evidence="1">
        <name>Mg(2+)</name>
        <dbReference type="ChEBI" id="CHEBI:18420"/>
    </cofactor>
</comment>
<dbReference type="Pfam" id="PF12627">
    <property type="entry name" value="PolyA_pol_RNAbd"/>
    <property type="match status" value="1"/>
</dbReference>
<comment type="similarity">
    <text evidence="2 11">Belongs to the tRNA nucleotidyltransferase/poly(A) polymerase family.</text>
</comment>
<feature type="domain" description="tRNA nucleotidyltransferase/poly(A) polymerase RNA and SrmB- binding" evidence="13">
    <location>
        <begin position="159"/>
        <end position="218"/>
    </location>
</feature>
<evidence type="ECO:0000256" key="6">
    <source>
        <dbReference type="ARBA" id="ARBA00022695"/>
    </source>
</evidence>
<evidence type="ECO:0000256" key="1">
    <source>
        <dbReference type="ARBA" id="ARBA00001946"/>
    </source>
</evidence>
<keyword evidence="10 11" id="KW-0694">RNA-binding</keyword>
<keyword evidence="16" id="KW-1185">Reference proteome</keyword>
<evidence type="ECO:0000256" key="11">
    <source>
        <dbReference type="RuleBase" id="RU003953"/>
    </source>
</evidence>
<keyword evidence="5" id="KW-0819">tRNA processing</keyword>
<dbReference type="Pfam" id="PF13735">
    <property type="entry name" value="tRNA_NucTran2_2"/>
    <property type="match status" value="1"/>
</dbReference>
<dbReference type="InterPro" id="IPR050124">
    <property type="entry name" value="tRNA_CCA-adding_enzyme"/>
</dbReference>
<dbReference type="InterPro" id="IPR032810">
    <property type="entry name" value="CCA-adding_enz_C"/>
</dbReference>
<dbReference type="Gene3D" id="1.10.3090.10">
    <property type="entry name" value="cca-adding enzyme, domain 2"/>
    <property type="match status" value="1"/>
</dbReference>
<dbReference type="EMBL" id="JADEWC010000002">
    <property type="protein sequence ID" value="MBE9221340.1"/>
    <property type="molecule type" value="Genomic_DNA"/>
</dbReference>
<evidence type="ECO:0000259" key="12">
    <source>
        <dbReference type="Pfam" id="PF01743"/>
    </source>
</evidence>
<evidence type="ECO:0000256" key="9">
    <source>
        <dbReference type="ARBA" id="ARBA00022842"/>
    </source>
</evidence>
<keyword evidence="6" id="KW-0548">Nucleotidyltransferase</keyword>
<evidence type="ECO:0000256" key="4">
    <source>
        <dbReference type="ARBA" id="ARBA00022679"/>
    </source>
</evidence>
<keyword evidence="8" id="KW-0547">Nucleotide-binding</keyword>
<evidence type="ECO:0000256" key="10">
    <source>
        <dbReference type="ARBA" id="ARBA00022884"/>
    </source>
</evidence>
<proteinExistence type="inferred from homology"/>
<dbReference type="InterPro" id="IPR032828">
    <property type="entry name" value="PolyA_RNA-bd"/>
</dbReference>
<evidence type="ECO:0000256" key="2">
    <source>
        <dbReference type="ARBA" id="ARBA00007265"/>
    </source>
</evidence>
<sequence>MFIADFLTQVLPFDLGLLPPDAFLVGGVVRDTLLHRRRDYIDLDFVLPKNAVKTAKFIANKYGAGFVVLDAQREIARVVFPSITVDFARQEGDSLIDDLYRRDFCLNAIALNLYTKEIVDPLEGQKDIEKGIIRMVSEKNLTDDPLRILRAYRQACQLGFKIASETRQTLQQLAPLLQQVAAERVKTELDYLLQSHHGCYWLQQAYEDNILSYWLENISPESIINLSKIDQTLTNLQQKYSLFKQLSPDFIALAKLSCLVIDNSTLAQEELIHLKCSKNEIKAITTIIKYLPCLLDFNSKTTLREQYFFFLNVGNIFPLIAIRAISCNPNNKLLIYQLIDNFFDQNNPIAHPKSLITGHDLVKEINLKPSPLIKELLTEIQVAYIENKISDKQEALNFARQYCLNNH</sequence>
<reference evidence="15 16" key="1">
    <citation type="submission" date="2020-10" db="EMBL/GenBank/DDBJ databases">
        <authorList>
            <person name="Castelo-Branco R."/>
            <person name="Eusebio N."/>
            <person name="Adriana R."/>
            <person name="Vieira A."/>
            <person name="Brugerolle De Fraissinette N."/>
            <person name="Rezende De Castro R."/>
            <person name="Schneider M.P."/>
            <person name="Vasconcelos V."/>
            <person name="Leao P.N."/>
        </authorList>
    </citation>
    <scope>NUCLEOTIDE SEQUENCE [LARGE SCALE GENOMIC DNA]</scope>
    <source>
        <strain evidence="15 16">LEGE 03274</strain>
    </source>
</reference>
<protein>
    <submittedName>
        <fullName evidence="15">CCA tRNA nucleotidyltransferase</fullName>
    </submittedName>
</protein>
<dbReference type="PANTHER" id="PTHR47545">
    <property type="entry name" value="MULTIFUNCTIONAL CCA PROTEIN"/>
    <property type="match status" value="1"/>
</dbReference>
<keyword evidence="9" id="KW-0460">Magnesium</keyword>
<dbReference type="CDD" id="cd05398">
    <property type="entry name" value="NT_ClassII-CCAase"/>
    <property type="match status" value="1"/>
</dbReference>
<evidence type="ECO:0000256" key="3">
    <source>
        <dbReference type="ARBA" id="ARBA00022555"/>
    </source>
</evidence>
<comment type="caution">
    <text evidence="15">The sequence shown here is derived from an EMBL/GenBank/DDBJ whole genome shotgun (WGS) entry which is preliminary data.</text>
</comment>
<keyword evidence="4 11" id="KW-0808">Transferase</keyword>
<keyword evidence="7" id="KW-0479">Metal-binding</keyword>
<feature type="domain" description="CCA-adding enzyme C-terminal" evidence="14">
    <location>
        <begin position="254"/>
        <end position="396"/>
    </location>
</feature>
<dbReference type="Gene3D" id="3.30.460.10">
    <property type="entry name" value="Beta Polymerase, domain 2"/>
    <property type="match status" value="1"/>
</dbReference>
<evidence type="ECO:0000256" key="5">
    <source>
        <dbReference type="ARBA" id="ARBA00022694"/>
    </source>
</evidence>
<evidence type="ECO:0000313" key="16">
    <source>
        <dbReference type="Proteomes" id="UP000654604"/>
    </source>
</evidence>
<evidence type="ECO:0000259" key="13">
    <source>
        <dbReference type="Pfam" id="PF12627"/>
    </source>
</evidence>
<dbReference type="InterPro" id="IPR002646">
    <property type="entry name" value="PolA_pol_head_dom"/>
</dbReference>
<evidence type="ECO:0000256" key="8">
    <source>
        <dbReference type="ARBA" id="ARBA00022741"/>
    </source>
</evidence>
<evidence type="ECO:0000256" key="7">
    <source>
        <dbReference type="ARBA" id="ARBA00022723"/>
    </source>
</evidence>
<feature type="domain" description="Poly A polymerase head" evidence="12">
    <location>
        <begin position="22"/>
        <end position="134"/>
    </location>
</feature>
<dbReference type="Proteomes" id="UP000654604">
    <property type="component" value="Unassembled WGS sequence"/>
</dbReference>
<dbReference type="Pfam" id="PF01743">
    <property type="entry name" value="PolyA_pol"/>
    <property type="match status" value="1"/>
</dbReference>
<organism evidence="15 16">
    <name type="scientific">Cyanobacterium stanieri LEGE 03274</name>
    <dbReference type="NCBI Taxonomy" id="1828756"/>
    <lineage>
        <taxon>Bacteria</taxon>
        <taxon>Bacillati</taxon>
        <taxon>Cyanobacteriota</taxon>
        <taxon>Cyanophyceae</taxon>
        <taxon>Oscillatoriophycideae</taxon>
        <taxon>Chroococcales</taxon>
        <taxon>Geminocystaceae</taxon>
        <taxon>Cyanobacterium</taxon>
    </lineage>
</organism>
<accession>A0ABR9V0D3</accession>
<dbReference type="SUPFAM" id="SSF81301">
    <property type="entry name" value="Nucleotidyltransferase"/>
    <property type="match status" value="1"/>
</dbReference>
<gene>
    <name evidence="15" type="ORF">IQ215_01395</name>
</gene>
<evidence type="ECO:0000259" key="14">
    <source>
        <dbReference type="Pfam" id="PF13735"/>
    </source>
</evidence>
<dbReference type="SUPFAM" id="SSF81891">
    <property type="entry name" value="Poly A polymerase C-terminal region-like"/>
    <property type="match status" value="1"/>
</dbReference>
<evidence type="ECO:0000313" key="15">
    <source>
        <dbReference type="EMBL" id="MBE9221340.1"/>
    </source>
</evidence>